<dbReference type="RefSeq" id="WP_317123631.1">
    <property type="nucleotide sequence ID" value="NZ_JAWJBA010000009.1"/>
</dbReference>
<protein>
    <submittedName>
        <fullName evidence="1">Uncharacterized protein</fullName>
    </submittedName>
</protein>
<evidence type="ECO:0000313" key="2">
    <source>
        <dbReference type="Proteomes" id="UP001287282"/>
    </source>
</evidence>
<reference evidence="1 2" key="1">
    <citation type="submission" date="2023-10" db="EMBL/GenBank/DDBJ databases">
        <title>Screening of Alkalihalobacillus lindianensis BZ-TG-R113 and Its Alleviation of Salt Stress on Rapeseed Growth.</title>
        <authorList>
            <person name="Zhao B."/>
            <person name="Guo T."/>
        </authorList>
    </citation>
    <scope>NUCLEOTIDE SEQUENCE [LARGE SCALE GENOMIC DNA]</scope>
    <source>
        <strain evidence="1 2">BZ-TG-R113</strain>
    </source>
</reference>
<evidence type="ECO:0000313" key="1">
    <source>
        <dbReference type="EMBL" id="MDV2686472.1"/>
    </source>
</evidence>
<keyword evidence="2" id="KW-1185">Reference proteome</keyword>
<dbReference type="EMBL" id="JAWJBA010000009">
    <property type="protein sequence ID" value="MDV2686472.1"/>
    <property type="molecule type" value="Genomic_DNA"/>
</dbReference>
<organism evidence="1 2">
    <name type="scientific">Alkalihalophilus lindianensis</name>
    <dbReference type="NCBI Taxonomy" id="1630542"/>
    <lineage>
        <taxon>Bacteria</taxon>
        <taxon>Bacillati</taxon>
        <taxon>Bacillota</taxon>
        <taxon>Bacilli</taxon>
        <taxon>Bacillales</taxon>
        <taxon>Bacillaceae</taxon>
        <taxon>Alkalihalophilus</taxon>
    </lineage>
</organism>
<name>A0ABU3XEZ6_9BACI</name>
<accession>A0ABU3XEZ6</accession>
<sequence length="155" mass="17800">MSIPNEKIIRKKAIIEAKKTTSSLTQFELLNFEEFDSDWLISFEDQLQLFRKLDSNPTFTNANINKDEVSEWIINSLDFLKNKKEFSIIIPNTSYPVWANVKVEDLIKGITELLKMSVSNELSIADKSSATIAQIYSEEKGYEIHIGKVKTDYEG</sequence>
<gene>
    <name evidence="1" type="ORF">RYX56_19055</name>
</gene>
<comment type="caution">
    <text evidence="1">The sequence shown here is derived from an EMBL/GenBank/DDBJ whole genome shotgun (WGS) entry which is preliminary data.</text>
</comment>
<proteinExistence type="predicted"/>
<dbReference type="Proteomes" id="UP001287282">
    <property type="component" value="Unassembled WGS sequence"/>
</dbReference>